<proteinExistence type="predicted"/>
<evidence type="ECO:0000313" key="2">
    <source>
        <dbReference type="EMBL" id="AEH60531.1"/>
    </source>
</evidence>
<keyword evidence="3" id="KW-1185">Reference proteome</keyword>
<dbReference type="PANTHER" id="PTHR31303">
    <property type="entry name" value="CTP-DEPENDENT DIACYLGLYCEROL KINASE 1"/>
    <property type="match status" value="1"/>
</dbReference>
<feature type="transmembrane region" description="Helical" evidence="1">
    <location>
        <begin position="97"/>
        <end position="114"/>
    </location>
</feature>
<dbReference type="AlphaFoldDB" id="F7XK66"/>
<dbReference type="GO" id="GO:0016779">
    <property type="term" value="F:nucleotidyltransferase activity"/>
    <property type="evidence" value="ECO:0007669"/>
    <property type="project" value="UniProtKB-KW"/>
</dbReference>
<sequence length="194" mass="21325">MHSNTILQEFIRKSIHLTSVVIVIVYFYAGKNAVMGMLILFLLLFLIIENGRLKYNISIPLLQSLFRKNEISHPAGHIYFIIGAIISISIFSYEIASAAILMATFGDLTAALIGKKYGRTKIFHGPKSLEGSLSALIVNFVIGYLFLGGWPVALIMALSATIAELWFTHVDDNLAIPIFSGSVGYVAVFIISNI</sequence>
<dbReference type="HOGENOM" id="CLU_031477_4_1_2"/>
<keyword evidence="2" id="KW-0548">Nucleotidyltransferase</keyword>
<evidence type="ECO:0000256" key="1">
    <source>
        <dbReference type="SAM" id="Phobius"/>
    </source>
</evidence>
<reference evidence="2 3" key="1">
    <citation type="submission" date="2010-07" db="EMBL/GenBank/DDBJ databases">
        <title>The complete genome of Methanosalsum zhilinae DSM 4017.</title>
        <authorList>
            <consortium name="US DOE Joint Genome Institute (JGI-PGF)"/>
            <person name="Lucas S."/>
            <person name="Copeland A."/>
            <person name="Lapidus A."/>
            <person name="Glavina del Rio T."/>
            <person name="Dalin E."/>
            <person name="Tice H."/>
            <person name="Bruce D."/>
            <person name="Goodwin L."/>
            <person name="Pitluck S."/>
            <person name="Kyrpides N."/>
            <person name="Mavromatis K."/>
            <person name="Ovchinnikova G."/>
            <person name="Daligault H."/>
            <person name="Detter J.C."/>
            <person name="Han C."/>
            <person name="Tapia R."/>
            <person name="Larimer F."/>
            <person name="Land M."/>
            <person name="Hauser L."/>
            <person name="Markowitz V."/>
            <person name="Cheng J.-F."/>
            <person name="Hugenholtz P."/>
            <person name="Woyke T."/>
            <person name="Wu D."/>
            <person name="Spring S."/>
            <person name="Schueler E."/>
            <person name="Brambilla E."/>
            <person name="Klenk H.-P."/>
            <person name="Eisen J.A."/>
        </authorList>
    </citation>
    <scope>NUCLEOTIDE SEQUENCE [LARGE SCALE GENOMIC DNA]</scope>
    <source>
        <strain evidence="3">DSM 4017 / NBRC 107636 / OCM 62 / WeN5</strain>
    </source>
</reference>
<keyword evidence="1" id="KW-0812">Transmembrane</keyword>
<dbReference type="InterPro" id="IPR037997">
    <property type="entry name" value="Dgk1-like"/>
</dbReference>
<feature type="transmembrane region" description="Helical" evidence="1">
    <location>
        <begin position="35"/>
        <end position="53"/>
    </location>
</feature>
<dbReference type="OrthoDB" id="107330at2157"/>
<gene>
    <name evidence="2" type="ordered locus">Mzhil_0664</name>
</gene>
<dbReference type="PANTHER" id="PTHR31303:SF1">
    <property type="entry name" value="CTP-DEPENDENT DIACYLGLYCEROL KINASE 1"/>
    <property type="match status" value="1"/>
</dbReference>
<protein>
    <submittedName>
        <fullName evidence="2">Phosphatidate cytidylyltransferase</fullName>
    </submittedName>
</protein>
<feature type="transmembrane region" description="Helical" evidence="1">
    <location>
        <begin position="135"/>
        <end position="162"/>
    </location>
</feature>
<evidence type="ECO:0000313" key="3">
    <source>
        <dbReference type="Proteomes" id="UP000006622"/>
    </source>
</evidence>
<keyword evidence="2" id="KW-0808">Transferase</keyword>
<dbReference type="EMBL" id="CP002101">
    <property type="protein sequence ID" value="AEH60531.1"/>
    <property type="molecule type" value="Genomic_DNA"/>
</dbReference>
<organism evidence="2 3">
    <name type="scientific">Methanosalsum zhilinae (strain DSM 4017 / NBRC 107636 / OCM 62 / WeN5)</name>
    <name type="common">Methanohalophilus zhilinae</name>
    <dbReference type="NCBI Taxonomy" id="679901"/>
    <lineage>
        <taxon>Archaea</taxon>
        <taxon>Methanobacteriati</taxon>
        <taxon>Methanobacteriota</taxon>
        <taxon>Stenosarchaea group</taxon>
        <taxon>Methanomicrobia</taxon>
        <taxon>Methanosarcinales</taxon>
        <taxon>Methanosarcinaceae</taxon>
        <taxon>Methanosalsum</taxon>
    </lineage>
</organism>
<feature type="transmembrane region" description="Helical" evidence="1">
    <location>
        <begin position="74"/>
        <end position="91"/>
    </location>
</feature>
<dbReference type="KEGG" id="mzh:Mzhil_0664"/>
<dbReference type="STRING" id="679901.Mzhil_0664"/>
<keyword evidence="1" id="KW-1133">Transmembrane helix</keyword>
<feature type="transmembrane region" description="Helical" evidence="1">
    <location>
        <begin position="174"/>
        <end position="192"/>
    </location>
</feature>
<keyword evidence="1" id="KW-0472">Membrane</keyword>
<accession>F7XK66</accession>
<name>F7XK66_METZD</name>
<dbReference type="GeneID" id="10822275"/>
<dbReference type="RefSeq" id="WP_013897970.1">
    <property type="nucleotide sequence ID" value="NC_015676.1"/>
</dbReference>
<dbReference type="Proteomes" id="UP000006622">
    <property type="component" value="Chromosome"/>
</dbReference>
<dbReference type="GO" id="GO:0004143">
    <property type="term" value="F:ATP-dependent diacylglycerol kinase activity"/>
    <property type="evidence" value="ECO:0007669"/>
    <property type="project" value="InterPro"/>
</dbReference>